<evidence type="ECO:0000313" key="3">
    <source>
        <dbReference type="Proteomes" id="UP001418222"/>
    </source>
</evidence>
<sequence length="381" mass="43906">MDIMERDYSPPLWDETPMPNLDDLLNEDMEKEDNVYNQPEDQFDYHTNIYTQIDDLYDQPGEQSDVNTDSNESEDSSSKKRKFKKKAPAKDAPQSSSTADIPYYILHGITLTPDHPTWMRYSKNEQKRRKKIKTYHSPPKSWRGPPPPLAAGSAGSVSSSQRPTSHYSRPTQGRQDRPTRSESYSSQGSQQHSSQDRPDSPVFELELDHVYRMARFNEEVALSQIKKARTEDPQGRSVHPSLGSIKGHQCLYNDVHPQVLLLLQQTEDAFLASSYVFFLKSSKNQKYEHDPNFVFNVLDSVMVGTMERVKNLRLVFLGKCKWVGNWKLLFTDQGGFHLHTLVQLVFLDFLGSSGPNYHKYDWKEVGMVKEDKKLSKYKSTE</sequence>
<feature type="region of interest" description="Disordered" evidence="1">
    <location>
        <begin position="1"/>
        <end position="101"/>
    </location>
</feature>
<feature type="region of interest" description="Disordered" evidence="1">
    <location>
        <begin position="123"/>
        <end position="200"/>
    </location>
</feature>
<keyword evidence="3" id="KW-1185">Reference proteome</keyword>
<comment type="caution">
    <text evidence="2">The sequence shown here is derived from an EMBL/GenBank/DDBJ whole genome shotgun (WGS) entry which is preliminary data.</text>
</comment>
<dbReference type="Proteomes" id="UP001418222">
    <property type="component" value="Unassembled WGS sequence"/>
</dbReference>
<organism evidence="2 3">
    <name type="scientific">Platanthera zijinensis</name>
    <dbReference type="NCBI Taxonomy" id="2320716"/>
    <lineage>
        <taxon>Eukaryota</taxon>
        <taxon>Viridiplantae</taxon>
        <taxon>Streptophyta</taxon>
        <taxon>Embryophyta</taxon>
        <taxon>Tracheophyta</taxon>
        <taxon>Spermatophyta</taxon>
        <taxon>Magnoliopsida</taxon>
        <taxon>Liliopsida</taxon>
        <taxon>Asparagales</taxon>
        <taxon>Orchidaceae</taxon>
        <taxon>Orchidoideae</taxon>
        <taxon>Orchideae</taxon>
        <taxon>Orchidinae</taxon>
        <taxon>Platanthera</taxon>
    </lineage>
</organism>
<evidence type="ECO:0000256" key="1">
    <source>
        <dbReference type="SAM" id="MobiDB-lite"/>
    </source>
</evidence>
<evidence type="ECO:0000313" key="2">
    <source>
        <dbReference type="EMBL" id="KAK8954471.1"/>
    </source>
</evidence>
<feature type="compositionally biased region" description="Polar residues" evidence="1">
    <location>
        <begin position="161"/>
        <end position="173"/>
    </location>
</feature>
<protein>
    <submittedName>
        <fullName evidence="2">Uncharacterized protein</fullName>
    </submittedName>
</protein>
<accession>A0AAP0BY89</accession>
<feature type="compositionally biased region" description="Low complexity" evidence="1">
    <location>
        <begin position="181"/>
        <end position="193"/>
    </location>
</feature>
<name>A0AAP0BY89_9ASPA</name>
<dbReference type="AlphaFoldDB" id="A0AAP0BY89"/>
<feature type="compositionally biased region" description="Low complexity" evidence="1">
    <location>
        <begin position="150"/>
        <end position="160"/>
    </location>
</feature>
<dbReference type="EMBL" id="JBBWWQ010000002">
    <property type="protein sequence ID" value="KAK8954471.1"/>
    <property type="molecule type" value="Genomic_DNA"/>
</dbReference>
<proteinExistence type="predicted"/>
<gene>
    <name evidence="2" type="ORF">KSP39_PZI002184</name>
</gene>
<reference evidence="2 3" key="1">
    <citation type="journal article" date="2022" name="Nat. Plants">
        <title>Genomes of leafy and leafless Platanthera orchids illuminate the evolution of mycoheterotrophy.</title>
        <authorList>
            <person name="Li M.H."/>
            <person name="Liu K.W."/>
            <person name="Li Z."/>
            <person name="Lu H.C."/>
            <person name="Ye Q.L."/>
            <person name="Zhang D."/>
            <person name="Wang J.Y."/>
            <person name="Li Y.F."/>
            <person name="Zhong Z.M."/>
            <person name="Liu X."/>
            <person name="Yu X."/>
            <person name="Liu D.K."/>
            <person name="Tu X.D."/>
            <person name="Liu B."/>
            <person name="Hao Y."/>
            <person name="Liao X.Y."/>
            <person name="Jiang Y.T."/>
            <person name="Sun W.H."/>
            <person name="Chen J."/>
            <person name="Chen Y.Q."/>
            <person name="Ai Y."/>
            <person name="Zhai J.W."/>
            <person name="Wu S.S."/>
            <person name="Zhou Z."/>
            <person name="Hsiao Y.Y."/>
            <person name="Wu W.L."/>
            <person name="Chen Y.Y."/>
            <person name="Lin Y.F."/>
            <person name="Hsu J.L."/>
            <person name="Li C.Y."/>
            <person name="Wang Z.W."/>
            <person name="Zhao X."/>
            <person name="Zhong W.Y."/>
            <person name="Ma X.K."/>
            <person name="Ma L."/>
            <person name="Huang J."/>
            <person name="Chen G.Z."/>
            <person name="Huang M.Z."/>
            <person name="Huang L."/>
            <person name="Peng D.H."/>
            <person name="Luo Y.B."/>
            <person name="Zou S.Q."/>
            <person name="Chen S.P."/>
            <person name="Lan S."/>
            <person name="Tsai W.C."/>
            <person name="Van de Peer Y."/>
            <person name="Liu Z.J."/>
        </authorList>
    </citation>
    <scope>NUCLEOTIDE SEQUENCE [LARGE SCALE GENOMIC DNA]</scope>
    <source>
        <strain evidence="2">Lor287</strain>
    </source>
</reference>